<dbReference type="OrthoDB" id="240666at2759"/>
<evidence type="ECO:0000313" key="4">
    <source>
        <dbReference type="Proteomes" id="UP000015354"/>
    </source>
</evidence>
<proteinExistence type="predicted"/>
<comment type="caution">
    <text evidence="2">The sequence shown here is derived from an EMBL/GenBank/DDBJ whole genome shotgun (WGS) entry which is preliminary data.</text>
</comment>
<gene>
    <name evidence="3" type="ORF">STCU_01466</name>
    <name evidence="2" type="ORF">STCU_03630</name>
    <name evidence="1" type="ORF">STCU_07485</name>
</gene>
<organism evidence="2 4">
    <name type="scientific">Strigomonas culicis</name>
    <dbReference type="NCBI Taxonomy" id="28005"/>
    <lineage>
        <taxon>Eukaryota</taxon>
        <taxon>Discoba</taxon>
        <taxon>Euglenozoa</taxon>
        <taxon>Kinetoplastea</taxon>
        <taxon>Metakinetoplastina</taxon>
        <taxon>Trypanosomatida</taxon>
        <taxon>Trypanosomatidae</taxon>
        <taxon>Strigomonadinae</taxon>
        <taxon>Strigomonas</taxon>
    </lineage>
</organism>
<evidence type="ECO:0000313" key="1">
    <source>
        <dbReference type="EMBL" id="EPY23755.1"/>
    </source>
</evidence>
<dbReference type="EMBL" id="ATMH01003630">
    <property type="protein sequence ID" value="EPY31085.1"/>
    <property type="molecule type" value="Genomic_DNA"/>
</dbReference>
<evidence type="ECO:0000313" key="3">
    <source>
        <dbReference type="EMBL" id="EPY34636.1"/>
    </source>
</evidence>
<evidence type="ECO:0000313" key="2">
    <source>
        <dbReference type="EMBL" id="EPY31085.1"/>
    </source>
</evidence>
<reference evidence="2" key="2">
    <citation type="submission" date="2013-03" db="EMBL/GenBank/DDBJ databases">
        <authorList>
            <person name="Motta M.C.M."/>
            <person name="Martins A.C.A."/>
            <person name="Preta C.M.C.C."/>
            <person name="Silva R."/>
            <person name="de Souza S.S."/>
            <person name="Klein C.C."/>
            <person name="de Almeida L.G.P."/>
            <person name="Cunha O.L."/>
            <person name="Colabardini A.C."/>
            <person name="Lima B.A."/>
            <person name="Machado C.R."/>
            <person name="Soares C.M.A."/>
            <person name="de Menezes C.B.A."/>
            <person name="Bartolomeu D.C."/>
            <person name="Grisard E.C."/>
            <person name="Fantinatti-Garboggini F."/>
            <person name="Rodrigues-Luiz G.F."/>
            <person name="Wagner G."/>
            <person name="Goldman G.H."/>
            <person name="Fietto J.L.R."/>
            <person name="Ciapina L.P."/>
            <person name="Brocchi M."/>
            <person name="Elias M.C."/>
            <person name="Goldman M.H.S."/>
            <person name="Sagot M.-F."/>
            <person name="Pereira M."/>
            <person name="Stoco P.H."/>
            <person name="Teixeira S.M.R."/>
            <person name="de Mendonca-Neto R.P."/>
            <person name="Maciel T.E.F."/>
            <person name="Mendes T.A.O."/>
            <person name="Urmenyi T.P."/>
            <person name="Teixeira M.M.G."/>
            <person name="de Camargo E.F.P."/>
            <person name="de Sousa W."/>
            <person name="Schenkman S."/>
            <person name="de Vasconcelos A.T.R."/>
        </authorList>
    </citation>
    <scope>NUCLEOTIDE SEQUENCE</scope>
</reference>
<dbReference type="Proteomes" id="UP000015354">
    <property type="component" value="Unassembled WGS sequence"/>
</dbReference>
<sequence length="193" mass="22577">MPGGFTGQGHSVIGQDFVPTSANWHGSVPTVQVDNQFEPNFRQFDFFLDNKDAPSTSLVERVYKAPEGEAHWNLHTLLSSNIRCTPVLVTSLFGAAFCNYFYTRLINKSGTSVRWSFFSFYACMLAWNNFTKFYARERYFQRDFQRNQVYSADELRDQRDRQRVREALYAQQFVKDPIAEYRVKAWQVADRFA</sequence>
<dbReference type="AlphaFoldDB" id="S9W5D2"/>
<name>S9W5D2_9TRYP</name>
<reference evidence="2 4" key="1">
    <citation type="journal article" date="2013" name="PLoS ONE">
        <title>Predicting the Proteins of Angomonas deanei, Strigomonas culicis and Their Respective Endosymbionts Reveals New Aspects of the Trypanosomatidae Family.</title>
        <authorList>
            <person name="Motta M.C."/>
            <person name="Martins A.C."/>
            <person name="de Souza S.S."/>
            <person name="Catta-Preta C.M."/>
            <person name="Silva R."/>
            <person name="Klein C.C."/>
            <person name="de Almeida L.G."/>
            <person name="de Lima Cunha O."/>
            <person name="Ciapina L.P."/>
            <person name="Brocchi M."/>
            <person name="Colabardini A.C."/>
            <person name="de Araujo Lima B."/>
            <person name="Machado C.R."/>
            <person name="de Almeida Soares C.M."/>
            <person name="Probst C.M."/>
            <person name="de Menezes C.B."/>
            <person name="Thompson C.E."/>
            <person name="Bartholomeu D.C."/>
            <person name="Gradia D.F."/>
            <person name="Pavoni D.P."/>
            <person name="Grisard E.C."/>
            <person name="Fantinatti-Garboggini F."/>
            <person name="Marchini F.K."/>
            <person name="Rodrigues-Luiz G.F."/>
            <person name="Wagner G."/>
            <person name="Goldman G.H."/>
            <person name="Fietto J.L."/>
            <person name="Elias M.C."/>
            <person name="Goldman M.H."/>
            <person name="Sagot M.F."/>
            <person name="Pereira M."/>
            <person name="Stoco P.H."/>
            <person name="de Mendonca-Neto R.P."/>
            <person name="Teixeira S.M."/>
            <person name="Maciel T.E."/>
            <person name="de Oliveira Mendes T.A."/>
            <person name="Urmenyi T.P."/>
            <person name="de Souza W."/>
            <person name="Schenkman S."/>
            <person name="de Vasconcelos A.T."/>
        </authorList>
    </citation>
    <scope>NUCLEOTIDE SEQUENCE [LARGE SCALE GENOMIC DNA]</scope>
</reference>
<keyword evidence="4" id="KW-1185">Reference proteome</keyword>
<dbReference type="EMBL" id="ATMH01001466">
    <property type="protein sequence ID" value="EPY34636.1"/>
    <property type="molecule type" value="Genomic_DNA"/>
</dbReference>
<protein>
    <submittedName>
        <fullName evidence="2">Uncharacterized protein</fullName>
    </submittedName>
</protein>
<dbReference type="EMBL" id="ATMH01007485">
    <property type="protein sequence ID" value="EPY23755.1"/>
    <property type="molecule type" value="Genomic_DNA"/>
</dbReference>
<accession>S9W5D2</accession>